<dbReference type="Proteomes" id="UP000001877">
    <property type="component" value="Chromosome"/>
</dbReference>
<reference evidence="1 2" key="1">
    <citation type="submission" date="2005-03" db="EMBL/GenBank/DDBJ databases">
        <title>Brevibacillus brevis strain 47, complete genome.</title>
        <authorList>
            <person name="Hosoyama A."/>
            <person name="Yamada R."/>
            <person name="Hongo Y."/>
            <person name="Terui Y."/>
            <person name="Ankai A."/>
            <person name="Masuyama W."/>
            <person name="Sekiguchi M."/>
            <person name="Takeda T."/>
            <person name="Asano K."/>
            <person name="Ohji S."/>
            <person name="Ichikawa N."/>
            <person name="Narita S."/>
            <person name="Aoki N."/>
            <person name="Miura H."/>
            <person name="Matsushita S."/>
            <person name="Sekigawa T."/>
            <person name="Yamagata H."/>
            <person name="Yoshikawa H."/>
            <person name="Udaka S."/>
            <person name="Tanikawa S."/>
            <person name="Fujita N."/>
        </authorList>
    </citation>
    <scope>NUCLEOTIDE SEQUENCE [LARGE SCALE GENOMIC DNA]</scope>
    <source>
        <strain evidence="2">47 / JCM 6285 / NBRC 100599</strain>
    </source>
</reference>
<proteinExistence type="predicted"/>
<evidence type="ECO:0000313" key="2">
    <source>
        <dbReference type="Proteomes" id="UP000001877"/>
    </source>
</evidence>
<dbReference type="RefSeq" id="WP_015892065.1">
    <property type="nucleotide sequence ID" value="NC_012491.1"/>
</dbReference>
<accession>C0ZG72</accession>
<protein>
    <submittedName>
        <fullName evidence="1">Probable spore germination protein</fullName>
    </submittedName>
</protein>
<dbReference type="AlphaFoldDB" id="C0ZG72"/>
<dbReference type="EMBL" id="AP008955">
    <property type="protein sequence ID" value="BAH44781.1"/>
    <property type="molecule type" value="Genomic_DNA"/>
</dbReference>
<dbReference type="Pfam" id="PF10803">
    <property type="entry name" value="GerPB"/>
    <property type="match status" value="1"/>
</dbReference>
<name>C0ZG72_BREBN</name>
<dbReference type="eggNOG" id="ENOG50335HY">
    <property type="taxonomic scope" value="Bacteria"/>
</dbReference>
<evidence type="ECO:0000313" key="1">
    <source>
        <dbReference type="EMBL" id="BAH44781.1"/>
    </source>
</evidence>
<dbReference type="KEGG" id="bbe:BBR47_38040"/>
<organism evidence="1 2">
    <name type="scientific">Brevibacillus brevis (strain 47 / JCM 6285 / NBRC 100599)</name>
    <dbReference type="NCBI Taxonomy" id="358681"/>
    <lineage>
        <taxon>Bacteria</taxon>
        <taxon>Bacillati</taxon>
        <taxon>Bacillota</taxon>
        <taxon>Bacilli</taxon>
        <taxon>Bacillales</taxon>
        <taxon>Paenibacillaceae</taxon>
        <taxon>Brevibacillus</taxon>
    </lineage>
</organism>
<gene>
    <name evidence="1" type="primary">gerPB</name>
    <name evidence="1" type="ordered locus">BBR47_38040</name>
</gene>
<dbReference type="STRING" id="358681.BBR47_38040"/>
<dbReference type="InterPro" id="IPR024255">
    <property type="entry name" value="GerPB"/>
</dbReference>
<sequence length="84" mass="9102">MNFFVTQHIVINSLKIDGITNSSVCQIGSAGIIKPLSKLYNTGGFTEPAPPAGPLPQAVSEEFVPLVPLVEPSRITPRMSLRRR</sequence>
<keyword evidence="2" id="KW-1185">Reference proteome</keyword>
<dbReference type="HOGENOM" id="CLU_196529_0_0_9"/>